<feature type="region of interest" description="Disordered" evidence="1">
    <location>
        <begin position="36"/>
        <end position="81"/>
    </location>
</feature>
<organism evidence="2">
    <name type="scientific">Aegilops tauschii</name>
    <name type="common">Tausch's goatgrass</name>
    <name type="synonym">Aegilops squarrosa</name>
    <dbReference type="NCBI Taxonomy" id="37682"/>
    <lineage>
        <taxon>Eukaryota</taxon>
        <taxon>Viridiplantae</taxon>
        <taxon>Streptophyta</taxon>
        <taxon>Embryophyta</taxon>
        <taxon>Tracheophyta</taxon>
        <taxon>Spermatophyta</taxon>
        <taxon>Magnoliopsida</taxon>
        <taxon>Liliopsida</taxon>
        <taxon>Poales</taxon>
        <taxon>Poaceae</taxon>
        <taxon>BOP clade</taxon>
        <taxon>Pooideae</taxon>
        <taxon>Triticodae</taxon>
        <taxon>Triticeae</taxon>
        <taxon>Triticinae</taxon>
        <taxon>Aegilops</taxon>
    </lineage>
</organism>
<feature type="compositionally biased region" description="Low complexity" evidence="1">
    <location>
        <begin position="37"/>
        <end position="48"/>
    </location>
</feature>
<proteinExistence type="predicted"/>
<dbReference type="EnsemblPlants" id="EMT24076">
    <property type="protein sequence ID" value="EMT24076"/>
    <property type="gene ID" value="F775_42688"/>
</dbReference>
<sequence>MLMSIPNPRFPKGLERLKKIFCNSFDCRLLERNDILSSSSSPPSWDMPKSPEPLPFIDDDARLPPEALPGPFSSSSSSGSM</sequence>
<evidence type="ECO:0000256" key="1">
    <source>
        <dbReference type="SAM" id="MobiDB-lite"/>
    </source>
</evidence>
<name>M8CKY2_AEGTA</name>
<accession>M8CKY2</accession>
<evidence type="ECO:0000313" key="2">
    <source>
        <dbReference type="EnsemblPlants" id="EMT24076"/>
    </source>
</evidence>
<reference evidence="2" key="1">
    <citation type="submission" date="2015-06" db="UniProtKB">
        <authorList>
            <consortium name="EnsemblPlants"/>
        </authorList>
    </citation>
    <scope>IDENTIFICATION</scope>
</reference>
<protein>
    <submittedName>
        <fullName evidence="2">Uncharacterized protein</fullName>
    </submittedName>
</protein>
<dbReference type="AlphaFoldDB" id="M8CKY2"/>